<dbReference type="AlphaFoldDB" id="A0A2V3W9N0"/>
<keyword evidence="6" id="KW-1185">Reference proteome</keyword>
<dbReference type="InterPro" id="IPR009057">
    <property type="entry name" value="Homeodomain-like_sf"/>
</dbReference>
<organism evidence="5 6">
    <name type="scientific">Streptohalobacillus salinus</name>
    <dbReference type="NCBI Taxonomy" id="621096"/>
    <lineage>
        <taxon>Bacteria</taxon>
        <taxon>Bacillati</taxon>
        <taxon>Bacillota</taxon>
        <taxon>Bacilli</taxon>
        <taxon>Bacillales</taxon>
        <taxon>Bacillaceae</taxon>
        <taxon>Streptohalobacillus</taxon>
    </lineage>
</organism>
<dbReference type="PROSITE" id="PS00041">
    <property type="entry name" value="HTH_ARAC_FAMILY_1"/>
    <property type="match status" value="1"/>
</dbReference>
<dbReference type="Gene3D" id="1.10.10.60">
    <property type="entry name" value="Homeodomain-like"/>
    <property type="match status" value="2"/>
</dbReference>
<keyword evidence="2" id="KW-0238">DNA-binding</keyword>
<dbReference type="Pfam" id="PF02311">
    <property type="entry name" value="AraC_binding"/>
    <property type="match status" value="1"/>
</dbReference>
<dbReference type="InterPro" id="IPR003313">
    <property type="entry name" value="AraC-bd"/>
</dbReference>
<dbReference type="Pfam" id="PF12833">
    <property type="entry name" value="HTH_18"/>
    <property type="match status" value="1"/>
</dbReference>
<dbReference type="InterPro" id="IPR037923">
    <property type="entry name" value="HTH-like"/>
</dbReference>
<comment type="caution">
    <text evidence="5">The sequence shown here is derived from an EMBL/GenBank/DDBJ whole genome shotgun (WGS) entry which is preliminary data.</text>
</comment>
<feature type="domain" description="HTH araC/xylS-type" evidence="4">
    <location>
        <begin position="155"/>
        <end position="253"/>
    </location>
</feature>
<protein>
    <submittedName>
        <fullName evidence="5">AraC family transcriptional regulator</fullName>
    </submittedName>
</protein>
<dbReference type="GO" id="GO:0043565">
    <property type="term" value="F:sequence-specific DNA binding"/>
    <property type="evidence" value="ECO:0007669"/>
    <property type="project" value="InterPro"/>
</dbReference>
<evidence type="ECO:0000256" key="2">
    <source>
        <dbReference type="ARBA" id="ARBA00023125"/>
    </source>
</evidence>
<dbReference type="InterPro" id="IPR018060">
    <property type="entry name" value="HTH_AraC"/>
</dbReference>
<dbReference type="SUPFAM" id="SSF46689">
    <property type="entry name" value="Homeodomain-like"/>
    <property type="match status" value="2"/>
</dbReference>
<dbReference type="PANTHER" id="PTHR43280:SF2">
    <property type="entry name" value="HTH-TYPE TRANSCRIPTIONAL REGULATOR EXSA"/>
    <property type="match status" value="1"/>
</dbReference>
<reference evidence="5 6" key="1">
    <citation type="submission" date="2018-05" db="EMBL/GenBank/DDBJ databases">
        <title>Genomic Encyclopedia of Type Strains, Phase IV (KMG-IV): sequencing the most valuable type-strain genomes for metagenomic binning, comparative biology and taxonomic classification.</title>
        <authorList>
            <person name="Goeker M."/>
        </authorList>
    </citation>
    <scope>NUCLEOTIDE SEQUENCE [LARGE SCALE GENOMIC DNA]</scope>
    <source>
        <strain evidence="5 6">DSM 22440</strain>
    </source>
</reference>
<evidence type="ECO:0000256" key="3">
    <source>
        <dbReference type="ARBA" id="ARBA00023163"/>
    </source>
</evidence>
<dbReference type="EMBL" id="QJJR01000006">
    <property type="protein sequence ID" value="PXW91077.1"/>
    <property type="molecule type" value="Genomic_DNA"/>
</dbReference>
<dbReference type="OrthoDB" id="345364at2"/>
<evidence type="ECO:0000313" key="6">
    <source>
        <dbReference type="Proteomes" id="UP000247922"/>
    </source>
</evidence>
<dbReference type="GO" id="GO:0003700">
    <property type="term" value="F:DNA-binding transcription factor activity"/>
    <property type="evidence" value="ECO:0007669"/>
    <property type="project" value="InterPro"/>
</dbReference>
<evidence type="ECO:0000256" key="1">
    <source>
        <dbReference type="ARBA" id="ARBA00023015"/>
    </source>
</evidence>
<keyword evidence="3" id="KW-0804">Transcription</keyword>
<evidence type="ECO:0000313" key="5">
    <source>
        <dbReference type="EMBL" id="PXW91077.1"/>
    </source>
</evidence>
<dbReference type="RefSeq" id="WP_110251413.1">
    <property type="nucleotide sequence ID" value="NZ_QJJR01000006.1"/>
</dbReference>
<accession>A0A2V3W9N0</accession>
<dbReference type="SMART" id="SM00342">
    <property type="entry name" value="HTH_ARAC"/>
    <property type="match status" value="1"/>
</dbReference>
<dbReference type="SUPFAM" id="SSF51215">
    <property type="entry name" value="Regulatory protein AraC"/>
    <property type="match status" value="1"/>
</dbReference>
<evidence type="ECO:0000259" key="4">
    <source>
        <dbReference type="PROSITE" id="PS01124"/>
    </source>
</evidence>
<sequence>MDLEHCSYSFHTDGYDDTRKTGFSNFLIRLQTEGKATTTINDQTFVVEQGDIMFVPPECFYRLHIEDKQKSGDFHILINGEWFRNWWKNQKCPYKLSLSNTEQITTLWRYLSTESRRPTHEQNHELNDQLFRSIMLFIEQERHAQISTMRPFIVTRMMRYIEDNALERVTLEAVANEVALSVSRAAHLFKAHTNQTMIQYAQKIRLDAAINQMKYTNMTLEQIALTTGFGNYPYFHRVFKQVHRVPPGQYRKEL</sequence>
<dbReference type="PANTHER" id="PTHR43280">
    <property type="entry name" value="ARAC-FAMILY TRANSCRIPTIONAL REGULATOR"/>
    <property type="match status" value="1"/>
</dbReference>
<dbReference type="InterPro" id="IPR018062">
    <property type="entry name" value="HTH_AraC-typ_CS"/>
</dbReference>
<name>A0A2V3W9N0_9BACI</name>
<gene>
    <name evidence="5" type="ORF">DES38_106114</name>
</gene>
<proteinExistence type="predicted"/>
<dbReference type="Proteomes" id="UP000247922">
    <property type="component" value="Unassembled WGS sequence"/>
</dbReference>
<dbReference type="PROSITE" id="PS01124">
    <property type="entry name" value="HTH_ARAC_FAMILY_2"/>
    <property type="match status" value="1"/>
</dbReference>
<keyword evidence="1" id="KW-0805">Transcription regulation</keyword>